<dbReference type="InterPro" id="IPR043504">
    <property type="entry name" value="Peptidase_S1_PA_chymotrypsin"/>
</dbReference>
<keyword evidence="2" id="KW-1185">Reference proteome</keyword>
<proteinExistence type="predicted"/>
<gene>
    <name evidence="1" type="ORF">RFULGI_LOCUS7091</name>
</gene>
<comment type="caution">
    <text evidence="1">The sequence shown here is derived from an EMBL/GenBank/DDBJ whole genome shotgun (WGS) entry which is preliminary data.</text>
</comment>
<protein>
    <submittedName>
        <fullName evidence="1">5378_t:CDS:1</fullName>
    </submittedName>
</protein>
<evidence type="ECO:0000313" key="1">
    <source>
        <dbReference type="EMBL" id="CAG8613942.1"/>
    </source>
</evidence>
<name>A0A9N9CWT1_9GLOM</name>
<dbReference type="OrthoDB" id="2361256at2759"/>
<dbReference type="Gene3D" id="2.40.10.10">
    <property type="entry name" value="Trypsin-like serine proteases"/>
    <property type="match status" value="1"/>
</dbReference>
<dbReference type="Proteomes" id="UP000789396">
    <property type="component" value="Unassembled WGS sequence"/>
</dbReference>
<reference evidence="1" key="1">
    <citation type="submission" date="2021-06" db="EMBL/GenBank/DDBJ databases">
        <authorList>
            <person name="Kallberg Y."/>
            <person name="Tangrot J."/>
            <person name="Rosling A."/>
        </authorList>
    </citation>
    <scope>NUCLEOTIDE SEQUENCE</scope>
    <source>
        <strain evidence="1">IN212</strain>
    </source>
</reference>
<organism evidence="1 2">
    <name type="scientific">Racocetra fulgida</name>
    <dbReference type="NCBI Taxonomy" id="60492"/>
    <lineage>
        <taxon>Eukaryota</taxon>
        <taxon>Fungi</taxon>
        <taxon>Fungi incertae sedis</taxon>
        <taxon>Mucoromycota</taxon>
        <taxon>Glomeromycotina</taxon>
        <taxon>Glomeromycetes</taxon>
        <taxon>Diversisporales</taxon>
        <taxon>Gigasporaceae</taxon>
        <taxon>Racocetra</taxon>
    </lineage>
</organism>
<sequence length="149" mass="17357">MQPYLGLLIFKHEPNSLVDLESKQDNIFNATHYYSSDDVLFYIDIQLNNVVIHLGDYQESYYEDFVNAIKKFDPIIWYLPEHHNSPRAINNNEPDHNIRRDLRPLLLNGEKILVVKHNSYCSVGFFGQKNGSDVLVTAGHCFDEYLPEL</sequence>
<accession>A0A9N9CWT1</accession>
<evidence type="ECO:0000313" key="2">
    <source>
        <dbReference type="Proteomes" id="UP000789396"/>
    </source>
</evidence>
<dbReference type="AlphaFoldDB" id="A0A9N9CWT1"/>
<dbReference type="EMBL" id="CAJVPZ010009881">
    <property type="protein sequence ID" value="CAG8613942.1"/>
    <property type="molecule type" value="Genomic_DNA"/>
</dbReference>